<evidence type="ECO:0000313" key="3">
    <source>
        <dbReference type="EMBL" id="GAF79272.1"/>
    </source>
</evidence>
<dbReference type="PANTHER" id="PTHR46594:SF4">
    <property type="entry name" value="P-TYPE CATION-TRANSPORTING ATPASE"/>
    <property type="match status" value="1"/>
</dbReference>
<dbReference type="AlphaFoldDB" id="X0STK1"/>
<evidence type="ECO:0000256" key="1">
    <source>
        <dbReference type="ARBA" id="ARBA00022723"/>
    </source>
</evidence>
<name>X0STK1_9ZZZZ</name>
<protein>
    <recommendedName>
        <fullName evidence="2">HMA domain-containing protein</fullName>
    </recommendedName>
</protein>
<accession>X0STK1</accession>
<feature type="domain" description="HMA" evidence="2">
    <location>
        <begin position="11"/>
        <end position="77"/>
    </location>
</feature>
<organism evidence="3">
    <name type="scientific">marine sediment metagenome</name>
    <dbReference type="NCBI Taxonomy" id="412755"/>
    <lineage>
        <taxon>unclassified sequences</taxon>
        <taxon>metagenomes</taxon>
        <taxon>ecological metagenomes</taxon>
    </lineage>
</organism>
<dbReference type="CDD" id="cd00371">
    <property type="entry name" value="HMA"/>
    <property type="match status" value="1"/>
</dbReference>
<dbReference type="Gene3D" id="3.30.70.100">
    <property type="match status" value="1"/>
</dbReference>
<dbReference type="GO" id="GO:0046872">
    <property type="term" value="F:metal ion binding"/>
    <property type="evidence" value="ECO:0007669"/>
    <property type="project" value="UniProtKB-KW"/>
</dbReference>
<reference evidence="3" key="1">
    <citation type="journal article" date="2014" name="Front. Microbiol.">
        <title>High frequency of phylogenetically diverse reductive dehalogenase-homologous genes in deep subseafloor sedimentary metagenomes.</title>
        <authorList>
            <person name="Kawai M."/>
            <person name="Futagami T."/>
            <person name="Toyoda A."/>
            <person name="Takaki Y."/>
            <person name="Nishi S."/>
            <person name="Hori S."/>
            <person name="Arai W."/>
            <person name="Tsubouchi T."/>
            <person name="Morono Y."/>
            <person name="Uchiyama I."/>
            <person name="Ito T."/>
            <person name="Fujiyama A."/>
            <person name="Inagaki F."/>
            <person name="Takami H."/>
        </authorList>
    </citation>
    <scope>NUCLEOTIDE SEQUENCE</scope>
    <source>
        <strain evidence="3">Expedition CK06-06</strain>
    </source>
</reference>
<sequence>MENKVSSDKFSTLTLTISGMHCQSCVGRVETALLRLAGVSEATVDLAEQKANIRYNSAKVRIDDLRASVEAEGYHIL</sequence>
<dbReference type="PANTHER" id="PTHR46594">
    <property type="entry name" value="P-TYPE CATION-TRANSPORTING ATPASE"/>
    <property type="match status" value="1"/>
</dbReference>
<dbReference type="EMBL" id="BARS01000564">
    <property type="protein sequence ID" value="GAF79272.1"/>
    <property type="molecule type" value="Genomic_DNA"/>
</dbReference>
<dbReference type="Pfam" id="PF00403">
    <property type="entry name" value="HMA"/>
    <property type="match status" value="1"/>
</dbReference>
<evidence type="ECO:0000259" key="2">
    <source>
        <dbReference type="PROSITE" id="PS50846"/>
    </source>
</evidence>
<feature type="non-terminal residue" evidence="3">
    <location>
        <position position="77"/>
    </location>
</feature>
<dbReference type="InterPro" id="IPR036163">
    <property type="entry name" value="HMA_dom_sf"/>
</dbReference>
<dbReference type="FunFam" id="3.30.70.100:FF:000005">
    <property type="entry name" value="Copper-exporting P-type ATPase A"/>
    <property type="match status" value="1"/>
</dbReference>
<dbReference type="PROSITE" id="PS01047">
    <property type="entry name" value="HMA_1"/>
    <property type="match status" value="1"/>
</dbReference>
<dbReference type="SUPFAM" id="SSF55008">
    <property type="entry name" value="HMA, heavy metal-associated domain"/>
    <property type="match status" value="1"/>
</dbReference>
<gene>
    <name evidence="3" type="ORF">S01H1_01329</name>
</gene>
<dbReference type="PROSITE" id="PS50846">
    <property type="entry name" value="HMA_2"/>
    <property type="match status" value="1"/>
</dbReference>
<keyword evidence="1" id="KW-0479">Metal-binding</keyword>
<proteinExistence type="predicted"/>
<dbReference type="InterPro" id="IPR017969">
    <property type="entry name" value="Heavy-metal-associated_CS"/>
</dbReference>
<comment type="caution">
    <text evidence="3">The sequence shown here is derived from an EMBL/GenBank/DDBJ whole genome shotgun (WGS) entry which is preliminary data.</text>
</comment>
<dbReference type="InterPro" id="IPR006121">
    <property type="entry name" value="HMA_dom"/>
</dbReference>